<dbReference type="GO" id="GO:0005886">
    <property type="term" value="C:plasma membrane"/>
    <property type="evidence" value="ECO:0007669"/>
    <property type="project" value="UniProtKB-SubCell"/>
</dbReference>
<dbReference type="PANTHER" id="PTHR42713:SF2">
    <property type="entry name" value="TWO-COMPONENT SENSOR KINASE YESM"/>
    <property type="match status" value="1"/>
</dbReference>
<evidence type="ECO:0000313" key="6">
    <source>
        <dbReference type="EMBL" id="OXM13336.1"/>
    </source>
</evidence>
<dbReference type="AlphaFoldDB" id="A0A229NTY8"/>
<dbReference type="GO" id="GO:0000155">
    <property type="term" value="F:phosphorelay sensor kinase activity"/>
    <property type="evidence" value="ECO:0007669"/>
    <property type="project" value="InterPro"/>
</dbReference>
<dbReference type="PANTHER" id="PTHR42713">
    <property type="entry name" value="HISTIDINE KINASE-RELATED"/>
    <property type="match status" value="1"/>
</dbReference>
<keyword evidence="6" id="KW-0418">Kinase</keyword>
<feature type="transmembrane region" description="Helical" evidence="4">
    <location>
        <begin position="291"/>
        <end position="310"/>
    </location>
</feature>
<dbReference type="PROSITE" id="PS50885">
    <property type="entry name" value="HAMP"/>
    <property type="match status" value="1"/>
</dbReference>
<proteinExistence type="predicted"/>
<dbReference type="InterPro" id="IPR010559">
    <property type="entry name" value="Sig_transdc_His_kin_internal"/>
</dbReference>
<keyword evidence="4" id="KW-1133">Transmembrane helix</keyword>
<dbReference type="InterPro" id="IPR003660">
    <property type="entry name" value="HAMP_dom"/>
</dbReference>
<keyword evidence="2" id="KW-1003">Cell membrane</keyword>
<keyword evidence="6" id="KW-0808">Transferase</keyword>
<gene>
    <name evidence="6" type="ORF">CGZ75_19910</name>
</gene>
<dbReference type="Gene3D" id="3.20.20.140">
    <property type="entry name" value="Metal-dependent hydrolases"/>
    <property type="match status" value="1"/>
</dbReference>
<dbReference type="Pfam" id="PF06580">
    <property type="entry name" value="His_kinase"/>
    <property type="match status" value="1"/>
</dbReference>
<evidence type="ECO:0000259" key="5">
    <source>
        <dbReference type="PROSITE" id="PS50885"/>
    </source>
</evidence>
<evidence type="ECO:0000313" key="7">
    <source>
        <dbReference type="Proteomes" id="UP000215145"/>
    </source>
</evidence>
<comment type="subcellular location">
    <subcellularLocation>
        <location evidence="1">Cell membrane</location>
    </subcellularLocation>
</comment>
<organism evidence="6 7">
    <name type="scientific">Paenibacillus herberti</name>
    <dbReference type="NCBI Taxonomy" id="1619309"/>
    <lineage>
        <taxon>Bacteria</taxon>
        <taxon>Bacillati</taxon>
        <taxon>Bacillota</taxon>
        <taxon>Bacilli</taxon>
        <taxon>Bacillales</taxon>
        <taxon>Paenibacillaceae</taxon>
        <taxon>Paenibacillus</taxon>
    </lineage>
</organism>
<evidence type="ECO:0000256" key="1">
    <source>
        <dbReference type="ARBA" id="ARBA00004236"/>
    </source>
</evidence>
<dbReference type="InterPro" id="IPR051552">
    <property type="entry name" value="HptR"/>
</dbReference>
<keyword evidence="4" id="KW-0812">Transmembrane</keyword>
<feature type="domain" description="HAMP" evidence="5">
    <location>
        <begin position="311"/>
        <end position="363"/>
    </location>
</feature>
<comment type="caution">
    <text evidence="6">The sequence shown here is derived from an EMBL/GenBank/DDBJ whole genome shotgun (WGS) entry which is preliminary data.</text>
</comment>
<dbReference type="Gene3D" id="6.10.340.10">
    <property type="match status" value="1"/>
</dbReference>
<dbReference type="Proteomes" id="UP000215145">
    <property type="component" value="Unassembled WGS sequence"/>
</dbReference>
<dbReference type="GO" id="GO:0016810">
    <property type="term" value="F:hydrolase activity, acting on carbon-nitrogen (but not peptide) bonds"/>
    <property type="evidence" value="ECO:0007669"/>
    <property type="project" value="InterPro"/>
</dbReference>
<evidence type="ECO:0000256" key="4">
    <source>
        <dbReference type="SAM" id="Phobius"/>
    </source>
</evidence>
<keyword evidence="7" id="KW-1185">Reference proteome</keyword>
<keyword evidence="3 4" id="KW-0472">Membrane</keyword>
<evidence type="ECO:0000256" key="2">
    <source>
        <dbReference type="ARBA" id="ARBA00022475"/>
    </source>
</evidence>
<dbReference type="Gene3D" id="2.30.40.10">
    <property type="entry name" value="Urease, subunit C, domain 1"/>
    <property type="match status" value="1"/>
</dbReference>
<dbReference type="InterPro" id="IPR011059">
    <property type="entry name" value="Metal-dep_hydrolase_composite"/>
</dbReference>
<dbReference type="EMBL" id="NMUQ01000003">
    <property type="protein sequence ID" value="OXM13336.1"/>
    <property type="molecule type" value="Genomic_DNA"/>
</dbReference>
<reference evidence="6 7" key="1">
    <citation type="submission" date="2017-07" db="EMBL/GenBank/DDBJ databases">
        <title>Paenibacillus herberti R33 genome sequencing and assembly.</title>
        <authorList>
            <person name="Su W."/>
        </authorList>
    </citation>
    <scope>NUCLEOTIDE SEQUENCE [LARGE SCALE GENOMIC DNA]</scope>
    <source>
        <strain evidence="6 7">R33</strain>
    </source>
</reference>
<protein>
    <submittedName>
        <fullName evidence="6">Sensor histidine kinase</fullName>
    </submittedName>
</protein>
<evidence type="ECO:0000256" key="3">
    <source>
        <dbReference type="ARBA" id="ARBA00023136"/>
    </source>
</evidence>
<name>A0A229NTY8_9BACL</name>
<accession>A0A229NTY8</accession>
<sequence length="513" mass="59391">MFMSRFIPRRFKGLVPYSLKHRLIALLILSVLTPLLLIGSISYYSMHSILENKTESGIKGNLHQVRLSLDTLLRQLNQVSQQLAFDGQVGSDLEQYLDAQALEKKLLYDGIRTKLNLIQFTNPSVGLMFYFFEDSDEFLFQNIPLKQGFDIGKLPVFDQYQDFTYFGPHESQAMVLNRNVMSIVRKIDVPYSDNLYVYIESDLRLEDNLLKEDSSGFNMVHLIVDHNGVITFSENPKDFPVGSSYETTADSERIINGNYVFEETGNQKWKVVAAIPKKDYESEIRSWMIKFFYSGLLMLIIGIVIAWFLWRSLYRPMRQLSQSIRNVKNDKWDEPFQSINMMEFDSIRQDFIQMRERIGVLMDELEVEGKRKGQLEIEKLMYQINPHFLHNTLDTLRWTARIAGQNEMDKLISALIKVLRYNLGKSGPATIRSELENVKNYMLIQEHRYQFQSIKYITRGITPLDEKGKQVWPAVGDEASLVLVQASCTAEAVARRAERRAVIHKGTLVSGEI</sequence>